<evidence type="ECO:0000313" key="1">
    <source>
        <dbReference type="EMBL" id="GFH25299.1"/>
    </source>
</evidence>
<proteinExistence type="predicted"/>
<name>A0A699ZZN3_HAELA</name>
<reference evidence="1 2" key="1">
    <citation type="submission" date="2020-02" db="EMBL/GenBank/DDBJ databases">
        <title>Draft genome sequence of Haematococcus lacustris strain NIES-144.</title>
        <authorList>
            <person name="Morimoto D."/>
            <person name="Nakagawa S."/>
            <person name="Yoshida T."/>
            <person name="Sawayama S."/>
        </authorList>
    </citation>
    <scope>NUCLEOTIDE SEQUENCE [LARGE SCALE GENOMIC DNA]</scope>
    <source>
        <strain evidence="1 2">NIES-144</strain>
    </source>
</reference>
<evidence type="ECO:0000313" key="2">
    <source>
        <dbReference type="Proteomes" id="UP000485058"/>
    </source>
</evidence>
<keyword evidence="2" id="KW-1185">Reference proteome</keyword>
<dbReference type="Proteomes" id="UP000485058">
    <property type="component" value="Unassembled WGS sequence"/>
</dbReference>
<protein>
    <submittedName>
        <fullName evidence="1">Uncharacterized protein</fullName>
    </submittedName>
</protein>
<accession>A0A699ZZN3</accession>
<organism evidence="1 2">
    <name type="scientific">Haematococcus lacustris</name>
    <name type="common">Green alga</name>
    <name type="synonym">Haematococcus pluvialis</name>
    <dbReference type="NCBI Taxonomy" id="44745"/>
    <lineage>
        <taxon>Eukaryota</taxon>
        <taxon>Viridiplantae</taxon>
        <taxon>Chlorophyta</taxon>
        <taxon>core chlorophytes</taxon>
        <taxon>Chlorophyceae</taxon>
        <taxon>CS clade</taxon>
        <taxon>Chlamydomonadales</taxon>
        <taxon>Haematococcaceae</taxon>
        <taxon>Haematococcus</taxon>
    </lineage>
</organism>
<dbReference type="EMBL" id="BLLF01002775">
    <property type="protein sequence ID" value="GFH25299.1"/>
    <property type="molecule type" value="Genomic_DNA"/>
</dbReference>
<gene>
    <name evidence="1" type="ORF">HaLaN_23238</name>
</gene>
<dbReference type="AlphaFoldDB" id="A0A699ZZN3"/>
<comment type="caution">
    <text evidence="1">The sequence shown here is derived from an EMBL/GenBank/DDBJ whole genome shotgun (WGS) entry which is preliminary data.</text>
</comment>
<sequence>MRAHSVPVHDTAKEMCADATLRQRGACAMRLLTQPCGGAGDLLAGAPVVGGGRAHGICAHPLQHAADVGHFTAGAGGWARGQQALQHRLDARPLWAHRLAQGHCALVNKAWGLQAQGCGAAVVAVVAVAVCGLRDISQGCVVAACITWGKL</sequence>